<dbReference type="Proteomes" id="UP001295794">
    <property type="component" value="Unassembled WGS sequence"/>
</dbReference>
<sequence length="75" mass="8191">VLYPAEDCLLPADQYLALVTVQATKFLPVGAEKNRNATVPSRIIWSLCPCFQAASFISFVATHASKRSCFSARAE</sequence>
<keyword evidence="2" id="KW-1185">Reference proteome</keyword>
<dbReference type="AlphaFoldDB" id="A0AAD2K4U4"/>
<protein>
    <submittedName>
        <fullName evidence="1">Uncharacterized protein</fullName>
    </submittedName>
</protein>
<dbReference type="EMBL" id="CAVNYO010000435">
    <property type="protein sequence ID" value="CAK5279234.1"/>
    <property type="molecule type" value="Genomic_DNA"/>
</dbReference>
<name>A0AAD2K4U4_9AGAR</name>
<evidence type="ECO:0000313" key="2">
    <source>
        <dbReference type="Proteomes" id="UP001295794"/>
    </source>
</evidence>
<proteinExistence type="predicted"/>
<gene>
    <name evidence="1" type="ORF">MYCIT1_LOCUS29117</name>
</gene>
<accession>A0AAD2K4U4</accession>
<organism evidence="1 2">
    <name type="scientific">Mycena citricolor</name>
    <dbReference type="NCBI Taxonomy" id="2018698"/>
    <lineage>
        <taxon>Eukaryota</taxon>
        <taxon>Fungi</taxon>
        <taxon>Dikarya</taxon>
        <taxon>Basidiomycota</taxon>
        <taxon>Agaricomycotina</taxon>
        <taxon>Agaricomycetes</taxon>
        <taxon>Agaricomycetidae</taxon>
        <taxon>Agaricales</taxon>
        <taxon>Marasmiineae</taxon>
        <taxon>Mycenaceae</taxon>
        <taxon>Mycena</taxon>
    </lineage>
</organism>
<evidence type="ECO:0000313" key="1">
    <source>
        <dbReference type="EMBL" id="CAK5279234.1"/>
    </source>
</evidence>
<comment type="caution">
    <text evidence="1">The sequence shown here is derived from an EMBL/GenBank/DDBJ whole genome shotgun (WGS) entry which is preliminary data.</text>
</comment>
<feature type="non-terminal residue" evidence="1">
    <location>
        <position position="1"/>
    </location>
</feature>
<reference evidence="1" key="1">
    <citation type="submission" date="2023-11" db="EMBL/GenBank/DDBJ databases">
        <authorList>
            <person name="De Vega J J."/>
            <person name="De Vega J J."/>
        </authorList>
    </citation>
    <scope>NUCLEOTIDE SEQUENCE</scope>
</reference>